<dbReference type="AlphaFoldDB" id="A0A813EQH4"/>
<dbReference type="OMA" id="DERYMDI"/>
<proteinExistence type="predicted"/>
<feature type="non-terminal residue" evidence="1">
    <location>
        <position position="131"/>
    </location>
</feature>
<protein>
    <submittedName>
        <fullName evidence="1">Uncharacterized protein</fullName>
    </submittedName>
</protein>
<dbReference type="Proteomes" id="UP000654075">
    <property type="component" value="Unassembled WGS sequence"/>
</dbReference>
<dbReference type="EMBL" id="CAJNNW010011725">
    <property type="protein sequence ID" value="CAE8653526.1"/>
    <property type="molecule type" value="Genomic_DNA"/>
</dbReference>
<evidence type="ECO:0000313" key="3">
    <source>
        <dbReference type="Proteomes" id="UP000654075"/>
    </source>
</evidence>
<name>A0A813EQH4_POLGL</name>
<dbReference type="CDD" id="cd00882">
    <property type="entry name" value="Ras_like_GTPase"/>
    <property type="match status" value="1"/>
</dbReference>
<accession>A0A813EQH4</accession>
<sequence length="131" mass="13481">MAAPLLFQVAVVGGRGAGKSSLIQAIAQDRGVSQDAAAEEEADGFRLQRVACSYGGLSISVDFLELPSDERYMDILPQFGSTAACVVFVVNLGDPMGHSDLSARLAALGSRPPCGLLVVQGSVRSDAGVGE</sequence>
<gene>
    <name evidence="1" type="ORF">PGLA1383_LOCUS19565</name>
    <name evidence="2" type="ORF">PGLA2088_LOCUS10453</name>
</gene>
<reference evidence="1" key="1">
    <citation type="submission" date="2021-02" db="EMBL/GenBank/DDBJ databases">
        <authorList>
            <person name="Dougan E. K."/>
            <person name="Rhodes N."/>
            <person name="Thang M."/>
            <person name="Chan C."/>
        </authorList>
    </citation>
    <scope>NUCLEOTIDE SEQUENCE</scope>
</reference>
<dbReference type="SUPFAM" id="SSF52540">
    <property type="entry name" value="P-loop containing nucleoside triphosphate hydrolases"/>
    <property type="match status" value="1"/>
</dbReference>
<dbReference type="Proteomes" id="UP000626109">
    <property type="component" value="Unassembled WGS sequence"/>
</dbReference>
<dbReference type="OrthoDB" id="411782at2759"/>
<keyword evidence="3" id="KW-1185">Reference proteome</keyword>
<dbReference type="EMBL" id="CAJNNV010012985">
    <property type="protein sequence ID" value="CAE8601270.1"/>
    <property type="molecule type" value="Genomic_DNA"/>
</dbReference>
<comment type="caution">
    <text evidence="1">The sequence shown here is derived from an EMBL/GenBank/DDBJ whole genome shotgun (WGS) entry which is preliminary data.</text>
</comment>
<dbReference type="InterPro" id="IPR027417">
    <property type="entry name" value="P-loop_NTPase"/>
</dbReference>
<dbReference type="Gene3D" id="3.40.50.300">
    <property type="entry name" value="P-loop containing nucleotide triphosphate hydrolases"/>
    <property type="match status" value="1"/>
</dbReference>
<evidence type="ECO:0000313" key="2">
    <source>
        <dbReference type="EMBL" id="CAE8653526.1"/>
    </source>
</evidence>
<organism evidence="1 3">
    <name type="scientific">Polarella glacialis</name>
    <name type="common">Dinoflagellate</name>
    <dbReference type="NCBI Taxonomy" id="89957"/>
    <lineage>
        <taxon>Eukaryota</taxon>
        <taxon>Sar</taxon>
        <taxon>Alveolata</taxon>
        <taxon>Dinophyceae</taxon>
        <taxon>Suessiales</taxon>
        <taxon>Suessiaceae</taxon>
        <taxon>Polarella</taxon>
    </lineage>
</organism>
<evidence type="ECO:0000313" key="1">
    <source>
        <dbReference type="EMBL" id="CAE8601270.1"/>
    </source>
</evidence>